<evidence type="ECO:0008006" key="4">
    <source>
        <dbReference type="Google" id="ProtNLM"/>
    </source>
</evidence>
<evidence type="ECO:0000256" key="1">
    <source>
        <dbReference type="SAM" id="Phobius"/>
    </source>
</evidence>
<evidence type="ECO:0000313" key="3">
    <source>
        <dbReference type="EMBL" id="RQO95358.1"/>
    </source>
</evidence>
<reference evidence="3" key="1">
    <citation type="journal article" date="2006" name="Science">
        <title>The genome of black cottonwood, Populus trichocarpa (Torr. &amp; Gray).</title>
        <authorList>
            <person name="Tuskan G.A."/>
            <person name="Difazio S."/>
            <person name="Jansson S."/>
            <person name="Bohlmann J."/>
            <person name="Grigoriev I."/>
            <person name="Hellsten U."/>
            <person name="Putnam N."/>
            <person name="Ralph S."/>
            <person name="Rombauts S."/>
            <person name="Salamov A."/>
            <person name="Schein J."/>
            <person name="Sterck L."/>
            <person name="Aerts A."/>
            <person name="Bhalerao R.R."/>
            <person name="Bhalerao R.P."/>
            <person name="Blaudez D."/>
            <person name="Boerjan W."/>
            <person name="Brun A."/>
            <person name="Brunner A."/>
            <person name="Busov V."/>
            <person name="Campbell M."/>
            <person name="Carlson J."/>
            <person name="Chalot M."/>
            <person name="Chapman J."/>
            <person name="Chen G.L."/>
            <person name="Cooper D."/>
            <person name="Coutinho P.M."/>
            <person name="Couturier J."/>
            <person name="Covert S."/>
            <person name="Cronk Q."/>
            <person name="Cunningham R."/>
            <person name="Davis J."/>
            <person name="Degroeve S."/>
            <person name="Dejardin A."/>
            <person name="Depamphilis C."/>
            <person name="Detter J."/>
            <person name="Dirks B."/>
            <person name="Dubchak I."/>
            <person name="Duplessis S."/>
            <person name="Ehlting J."/>
            <person name="Ellis B."/>
            <person name="Gendler K."/>
            <person name="Goodstein D."/>
            <person name="Gribskov M."/>
            <person name="Grimwood J."/>
            <person name="Groover A."/>
            <person name="Gunter L."/>
            <person name="Hamberger B."/>
            <person name="Heinze B."/>
            <person name="Helariutta Y."/>
            <person name="Henrissat B."/>
            <person name="Holligan D."/>
            <person name="Holt R."/>
            <person name="Huang W."/>
            <person name="Islam-Faridi N."/>
            <person name="Jones S."/>
            <person name="Jones-Rhoades M."/>
            <person name="Jorgensen R."/>
            <person name="Joshi C."/>
            <person name="Kangasjarvi J."/>
            <person name="Karlsson J."/>
            <person name="Kelleher C."/>
            <person name="Kirkpatrick R."/>
            <person name="Kirst M."/>
            <person name="Kohler A."/>
            <person name="Kalluri U."/>
            <person name="Larimer F."/>
            <person name="Leebens-Mack J."/>
            <person name="Leple J.C."/>
            <person name="Locascio P."/>
            <person name="Lou Y."/>
            <person name="Lucas S."/>
            <person name="Martin F."/>
            <person name="Montanini B."/>
            <person name="Napoli C."/>
            <person name="Nelson D.R."/>
            <person name="Nelson C."/>
            <person name="Nieminen K."/>
            <person name="Nilsson O."/>
            <person name="Pereda V."/>
            <person name="Peter G."/>
            <person name="Philippe R."/>
            <person name="Pilate G."/>
            <person name="Poliakov A."/>
            <person name="Razumovskaya J."/>
            <person name="Richardson P."/>
            <person name="Rinaldi C."/>
            <person name="Ritland K."/>
            <person name="Rouze P."/>
            <person name="Ryaboy D."/>
            <person name="Schmutz J."/>
            <person name="Schrader J."/>
            <person name="Segerman B."/>
            <person name="Shin H."/>
            <person name="Siddiqui A."/>
            <person name="Sterky F."/>
            <person name="Terry A."/>
            <person name="Tsai C.J."/>
            <person name="Uberbacher E."/>
            <person name="Unneberg P."/>
            <person name="Vahala J."/>
            <person name="Wall K."/>
            <person name="Wessler S."/>
            <person name="Yang G."/>
            <person name="Yin T."/>
            <person name="Douglas C."/>
            <person name="Marra M."/>
            <person name="Sandberg G."/>
            <person name="Van de Peer Y."/>
            <person name="Rokhsar D."/>
        </authorList>
    </citation>
    <scope>NUCLEOTIDE SEQUENCE [LARGE SCALE GENOMIC DNA]</scope>
    <source>
        <strain evidence="3">Nisqually-1</strain>
    </source>
</reference>
<keyword evidence="1" id="KW-0472">Membrane</keyword>
<dbReference type="EMBL" id="KZ624323">
    <property type="protein sequence ID" value="RQO95358.1"/>
    <property type="molecule type" value="Genomic_DNA"/>
</dbReference>
<keyword evidence="1" id="KW-1133">Transmembrane helix</keyword>
<protein>
    <recommendedName>
        <fullName evidence="4">Secreted protein</fullName>
    </recommendedName>
</protein>
<sequence>MRWRAMFCVLGVRFFMLAQLWGCWFSHLASCHHCALNAQPAWQGLVHSLSLGELQFLLGFDIPVLESFLVGNVSLCFVILQFQ</sequence>
<feature type="chain" id="PRO_5018029687" description="Secreted protein" evidence="2">
    <location>
        <begin position="32"/>
        <end position="83"/>
    </location>
</feature>
<dbReference type="InParanoid" id="A0A3N7GX98"/>
<accession>A0A3N7GX98</accession>
<reference evidence="3" key="2">
    <citation type="submission" date="2017-07" db="EMBL/GenBank/DDBJ databases">
        <title>WGS assembly of Populus trichocarpa.</title>
        <authorList>
            <person name="Tuskan G."/>
            <person name="Difazio S."/>
            <person name="Jansson S."/>
            <person name="Bohlmann J."/>
            <person name="Grigoriev I."/>
            <person name="Hellsten U."/>
            <person name="Putnam N."/>
            <person name="Ralph S."/>
            <person name="Rombauts S."/>
            <person name="Salamov A."/>
            <person name="Schein J."/>
            <person name="Sterck L."/>
            <person name="Aerts A."/>
            <person name="Bhalerao R."/>
            <person name="Bhalerao R."/>
            <person name="Blaudez D."/>
            <person name="Boerjan W."/>
            <person name="Brun A."/>
            <person name="Brunner A."/>
            <person name="Busov V."/>
            <person name="Campbell M."/>
            <person name="Carlson J."/>
            <person name="Chalot M."/>
            <person name="Chapman J."/>
            <person name="Chen G."/>
            <person name="Cooper D."/>
            <person name="Coutinho P."/>
            <person name="Couturier J."/>
            <person name="Covert S."/>
            <person name="Cronk Q."/>
            <person name="Cunningham R."/>
            <person name="Davis J."/>
            <person name="Degroeve S."/>
            <person name="Dejardin A."/>
            <person name="Depamphilis C."/>
            <person name="Detter J."/>
            <person name="Dirks B."/>
            <person name="Dubchak I."/>
            <person name="Duplessis S."/>
            <person name="Ehlting J."/>
            <person name="Ellis B."/>
            <person name="Gendler K."/>
            <person name="Goodstein D."/>
            <person name="Gribskov M."/>
            <person name="Grimwood J."/>
            <person name="Groover A."/>
            <person name="Gunter L."/>
            <person name="Hamberger B."/>
            <person name="Heinze B."/>
            <person name="Helariutta Y."/>
            <person name="Henrissat B."/>
            <person name="Holligan D."/>
            <person name="Holt R."/>
            <person name="Huang W."/>
            <person name="Islam-Faridi N."/>
            <person name="Jones S."/>
            <person name="Jones-Rhoades M."/>
            <person name="Jorgensen R."/>
            <person name="Joshi C."/>
            <person name="Kangasjarvi J."/>
            <person name="Karlsson J."/>
            <person name="Kelleher C."/>
            <person name="Kirkpatrick R."/>
            <person name="Kirst M."/>
            <person name="Kohler A."/>
            <person name="Kalluri U."/>
            <person name="Larimer F."/>
            <person name="Leebens-Mack J."/>
            <person name="Leple J."/>
            <person name="Locascio P."/>
            <person name="Lou Y."/>
            <person name="Lucas S."/>
            <person name="Martin F."/>
            <person name="Montanini B."/>
            <person name="Napoli C."/>
            <person name="Nelson D."/>
            <person name="Nelson C."/>
            <person name="Nieminen K."/>
            <person name="Nilsson O."/>
            <person name="Pereda V."/>
            <person name="Peter G."/>
            <person name="Philippe R."/>
            <person name="Pilate G."/>
            <person name="Poliakov A."/>
            <person name="Razumovskaya J."/>
            <person name="Richardson P."/>
            <person name="Rinaldi C."/>
            <person name="Ritland K."/>
            <person name="Rouze P."/>
            <person name="Ryaboy D."/>
            <person name="Schmutz J."/>
            <person name="Schrader J."/>
            <person name="Segerman B."/>
            <person name="Shin H."/>
            <person name="Siddiqui A."/>
            <person name="Sterky F."/>
            <person name="Terry A."/>
            <person name="Tsai C."/>
            <person name="Uberbacher E."/>
            <person name="Unneberg P."/>
            <person name="Vahala J."/>
            <person name="Wall K."/>
            <person name="Wessler S."/>
            <person name="Yang G."/>
            <person name="Yin T."/>
            <person name="Douglas C."/>
            <person name="Marra M."/>
            <person name="Sandberg G."/>
            <person name="Van De Peer Y."/>
            <person name="Rokhsar D."/>
        </authorList>
    </citation>
    <scope>NUCLEOTIDE SEQUENCE</scope>
    <source>
        <strain evidence="3">Nisqually-1</strain>
    </source>
</reference>
<keyword evidence="2" id="KW-0732">Signal</keyword>
<name>A0A3N7GX98_POPTR</name>
<keyword evidence="1" id="KW-0812">Transmembrane</keyword>
<gene>
    <name evidence="3" type="ORF">POPTR_T172030</name>
</gene>
<feature type="transmembrane region" description="Helical" evidence="1">
    <location>
        <begin position="55"/>
        <end position="80"/>
    </location>
</feature>
<evidence type="ECO:0000256" key="2">
    <source>
        <dbReference type="SAM" id="SignalP"/>
    </source>
</evidence>
<feature type="signal peptide" evidence="2">
    <location>
        <begin position="1"/>
        <end position="31"/>
    </location>
</feature>
<organism evidence="3">
    <name type="scientific">Populus trichocarpa</name>
    <name type="common">Western balsam poplar</name>
    <name type="synonym">Populus balsamifera subsp. trichocarpa</name>
    <dbReference type="NCBI Taxonomy" id="3694"/>
    <lineage>
        <taxon>Eukaryota</taxon>
        <taxon>Viridiplantae</taxon>
        <taxon>Streptophyta</taxon>
        <taxon>Embryophyta</taxon>
        <taxon>Tracheophyta</taxon>
        <taxon>Spermatophyta</taxon>
        <taxon>Magnoliopsida</taxon>
        <taxon>eudicotyledons</taxon>
        <taxon>Gunneridae</taxon>
        <taxon>Pentapetalae</taxon>
        <taxon>rosids</taxon>
        <taxon>fabids</taxon>
        <taxon>Malpighiales</taxon>
        <taxon>Salicaceae</taxon>
        <taxon>Saliceae</taxon>
        <taxon>Populus</taxon>
    </lineage>
</organism>
<proteinExistence type="predicted"/>
<dbReference type="AlphaFoldDB" id="A0A3N7GX98"/>